<organism evidence="1 2">
    <name type="scientific">Coemansia javaensis</name>
    <dbReference type="NCBI Taxonomy" id="2761396"/>
    <lineage>
        <taxon>Eukaryota</taxon>
        <taxon>Fungi</taxon>
        <taxon>Fungi incertae sedis</taxon>
        <taxon>Zoopagomycota</taxon>
        <taxon>Kickxellomycotina</taxon>
        <taxon>Kickxellomycetes</taxon>
        <taxon>Kickxellales</taxon>
        <taxon>Kickxellaceae</taxon>
        <taxon>Coemansia</taxon>
    </lineage>
</organism>
<dbReference type="AlphaFoldDB" id="A0A9W8HDF0"/>
<reference evidence="1" key="1">
    <citation type="submission" date="2022-07" db="EMBL/GenBank/DDBJ databases">
        <title>Phylogenomic reconstructions and comparative analyses of Kickxellomycotina fungi.</title>
        <authorList>
            <person name="Reynolds N.K."/>
            <person name="Stajich J.E."/>
            <person name="Barry K."/>
            <person name="Grigoriev I.V."/>
            <person name="Crous P."/>
            <person name="Smith M.E."/>
        </authorList>
    </citation>
    <scope>NUCLEOTIDE SEQUENCE</scope>
    <source>
        <strain evidence="1">NBRC 105414</strain>
    </source>
</reference>
<dbReference type="OrthoDB" id="5524987at2759"/>
<evidence type="ECO:0000313" key="1">
    <source>
        <dbReference type="EMBL" id="KAJ2783022.1"/>
    </source>
</evidence>
<accession>A0A9W8HDF0</accession>
<keyword evidence="2" id="KW-1185">Reference proteome</keyword>
<dbReference type="EMBL" id="JANBUL010000056">
    <property type="protein sequence ID" value="KAJ2783022.1"/>
    <property type="molecule type" value="Genomic_DNA"/>
</dbReference>
<protein>
    <submittedName>
        <fullName evidence="1">Uncharacterized protein</fullName>
    </submittedName>
</protein>
<evidence type="ECO:0000313" key="2">
    <source>
        <dbReference type="Proteomes" id="UP001140217"/>
    </source>
</evidence>
<comment type="caution">
    <text evidence="1">The sequence shown here is derived from an EMBL/GenBank/DDBJ whole genome shotgun (WGS) entry which is preliminary data.</text>
</comment>
<proteinExistence type="predicted"/>
<name>A0A9W8HDF0_9FUNG</name>
<gene>
    <name evidence="1" type="ORF">H4R18_001923</name>
</gene>
<dbReference type="Proteomes" id="UP001140217">
    <property type="component" value="Unassembled WGS sequence"/>
</dbReference>
<sequence>MALEAWARAGRRAYTAAAPGEIEALDRAAAQAAERGWAAGGEAQAERVLEACGRLCAAERRLGAADVRRVCAAADRVGRAALGRELKAVPARAFTRYVELYAQLGRPDVTQLALARLAARWWRPPMAVCAAQLLALLRRAADDAGGGHGLRRTTDAGAGAVRARLRLGSARAVAEAELRRERWLRRAAKGLEYGAYGALAALLAKWLWLGASVVPAGATAAQRALALGAALGCAGLGVRLALRHSVMGLLTAPAADVGAWARASRIGGPAAPLPAASDDGARRILRRAFPAAPSEREMDEIADLLLAAGGARPRLSWRLRAALAWSRVARRLAVVEPGLLSDHGLRQRLATLWLHALLRMFPPHAARSARTAAAADAAVAELALFVRDRFGPVPLALPPPALADLAAFVALEAGPRALDAVAALAADGLLALAAAPAAAAAAAGPDPADFLASWHAADEALLAAPAADVARRRAAAHALLLTALLRRLPGPGPGPASQPDPRARRLERTLRAVVDAEPPVPLSAPLVHAAFAAAETLASAPAAARLARVVEARAAARDPAVARMLLHHRAPARPGWRLRAAAQDAPPVVACVAPYLRMLARADPASVDAFVARWRGLRILPDAAAAIRCLATAAAALPPARHHHHHSPASAHAARWAETACTWPSECDPPAAVAQPLCQLLAAALAACADDPRAARAVSSAWHALLARHPALRAHAAEDLCRADLRLLAAQAAATTATDAADAARCLRRALAVLDLMRGLGHAPDRADFAAVASAARRLSVDIGAHVRYWAPRLNQGARSTKIAAFARSLL</sequence>